<sequence>MARNPCIVFMLGPPASGKGTLGKRLAEDFGFYHLSVGDYLRYLINGPLADQADIVDAVRSGGTRGLVRGDVIVSLLVEKMKIEMSRGKSGFLFDGFARNLEQNEAFTKMMRAEFNVGCTRALRLPKQDILFGKREDDSGDLFDKRFSDYENRDSKVVELYRKQLVKVSHLNTFTHCLMLTHKLQFKVDGTMSIEESHREMKMTLVGAPFNIIT</sequence>
<reference evidence="5 6" key="1">
    <citation type="submission" date="2018-05" db="EMBL/GenBank/DDBJ databases">
        <title>Genome sequencing and assembly of the regulated plant pathogen Lachnellula willkommii and related sister species for the development of diagnostic species identification markers.</title>
        <authorList>
            <person name="Giroux E."/>
            <person name="Bilodeau G."/>
        </authorList>
    </citation>
    <scope>NUCLEOTIDE SEQUENCE [LARGE SCALE GENOMIC DNA]</scope>
    <source>
        <strain evidence="5 6">CBS 268.59</strain>
    </source>
</reference>
<dbReference type="GO" id="GO:0019205">
    <property type="term" value="F:nucleobase-containing compound kinase activity"/>
    <property type="evidence" value="ECO:0007669"/>
    <property type="project" value="InterPro"/>
</dbReference>
<keyword evidence="3 4" id="KW-0418">Kinase</keyword>
<dbReference type="AlphaFoldDB" id="A0A8T9C310"/>
<proteinExistence type="inferred from homology"/>
<comment type="similarity">
    <text evidence="4">Belongs to the adenylate kinase family.</text>
</comment>
<name>A0A8T9C310_9HELO</name>
<keyword evidence="2" id="KW-0547">Nucleotide-binding</keyword>
<dbReference type="InterPro" id="IPR000850">
    <property type="entry name" value="Adenylat/UMP-CMP_kin"/>
</dbReference>
<evidence type="ECO:0000256" key="4">
    <source>
        <dbReference type="RuleBase" id="RU003330"/>
    </source>
</evidence>
<gene>
    <name evidence="5" type="primary">uck1</name>
    <name evidence="5" type="ORF">LSUE1_G007210</name>
</gene>
<dbReference type="GO" id="GO:0006139">
    <property type="term" value="P:nucleobase-containing compound metabolic process"/>
    <property type="evidence" value="ECO:0007669"/>
    <property type="project" value="InterPro"/>
</dbReference>
<dbReference type="GO" id="GO:0005524">
    <property type="term" value="F:ATP binding"/>
    <property type="evidence" value="ECO:0007669"/>
    <property type="project" value="InterPro"/>
</dbReference>
<dbReference type="Gene3D" id="3.40.50.300">
    <property type="entry name" value="P-loop containing nucleotide triphosphate hydrolases"/>
    <property type="match status" value="1"/>
</dbReference>
<dbReference type="CDD" id="cd01428">
    <property type="entry name" value="ADK"/>
    <property type="match status" value="1"/>
</dbReference>
<evidence type="ECO:0000313" key="5">
    <source>
        <dbReference type="EMBL" id="TVY76169.1"/>
    </source>
</evidence>
<protein>
    <submittedName>
        <fullName evidence="5">UMP-CMP kinase</fullName>
    </submittedName>
</protein>
<evidence type="ECO:0000256" key="2">
    <source>
        <dbReference type="ARBA" id="ARBA00022741"/>
    </source>
</evidence>
<dbReference type="InterPro" id="IPR027417">
    <property type="entry name" value="P-loop_NTPase"/>
</dbReference>
<evidence type="ECO:0000256" key="1">
    <source>
        <dbReference type="ARBA" id="ARBA00022679"/>
    </source>
</evidence>
<dbReference type="OrthoDB" id="442176at2759"/>
<dbReference type="EMBL" id="QGMK01000847">
    <property type="protein sequence ID" value="TVY76169.1"/>
    <property type="molecule type" value="Genomic_DNA"/>
</dbReference>
<dbReference type="PANTHER" id="PTHR23359">
    <property type="entry name" value="NUCLEOTIDE KINASE"/>
    <property type="match status" value="1"/>
</dbReference>
<evidence type="ECO:0000313" key="6">
    <source>
        <dbReference type="Proteomes" id="UP000469558"/>
    </source>
</evidence>
<dbReference type="Proteomes" id="UP000469558">
    <property type="component" value="Unassembled WGS sequence"/>
</dbReference>
<evidence type="ECO:0000256" key="3">
    <source>
        <dbReference type="ARBA" id="ARBA00022777"/>
    </source>
</evidence>
<accession>A0A8T9C310</accession>
<dbReference type="Pfam" id="PF00406">
    <property type="entry name" value="ADK"/>
    <property type="match status" value="1"/>
</dbReference>
<dbReference type="SUPFAM" id="SSF52540">
    <property type="entry name" value="P-loop containing nucleoside triphosphate hydrolases"/>
    <property type="match status" value="1"/>
</dbReference>
<keyword evidence="6" id="KW-1185">Reference proteome</keyword>
<dbReference type="PRINTS" id="PR00094">
    <property type="entry name" value="ADENYLTKNASE"/>
</dbReference>
<organism evidence="5 6">
    <name type="scientific">Lachnellula suecica</name>
    <dbReference type="NCBI Taxonomy" id="602035"/>
    <lineage>
        <taxon>Eukaryota</taxon>
        <taxon>Fungi</taxon>
        <taxon>Dikarya</taxon>
        <taxon>Ascomycota</taxon>
        <taxon>Pezizomycotina</taxon>
        <taxon>Leotiomycetes</taxon>
        <taxon>Helotiales</taxon>
        <taxon>Lachnaceae</taxon>
        <taxon>Lachnellula</taxon>
    </lineage>
</organism>
<keyword evidence="1 4" id="KW-0808">Transferase</keyword>
<comment type="caution">
    <text evidence="5">The sequence shown here is derived from an EMBL/GenBank/DDBJ whole genome shotgun (WGS) entry which is preliminary data.</text>
</comment>